<dbReference type="GO" id="GO:0055070">
    <property type="term" value="P:copper ion homeostasis"/>
    <property type="evidence" value="ECO:0007669"/>
    <property type="project" value="InterPro"/>
</dbReference>
<proteinExistence type="predicted"/>
<evidence type="ECO:0000313" key="1">
    <source>
        <dbReference type="EMBL" id="RRO85531.1"/>
    </source>
</evidence>
<dbReference type="OrthoDB" id="4350157at2"/>
<organism evidence="1 2">
    <name type="scientific">Corynebacterium bovis</name>
    <dbReference type="NCBI Taxonomy" id="36808"/>
    <lineage>
        <taxon>Bacteria</taxon>
        <taxon>Bacillati</taxon>
        <taxon>Actinomycetota</taxon>
        <taxon>Actinomycetes</taxon>
        <taxon>Mycobacteriales</taxon>
        <taxon>Corynebacteriaceae</taxon>
        <taxon>Corynebacterium</taxon>
    </lineage>
</organism>
<dbReference type="InterPro" id="IPR021522">
    <property type="entry name" value="MctB"/>
</dbReference>
<evidence type="ECO:0000313" key="2">
    <source>
        <dbReference type="Proteomes" id="UP000276526"/>
    </source>
</evidence>
<accession>A0A3R8VYV3</accession>
<dbReference type="EMBL" id="PQNK01000022">
    <property type="protein sequence ID" value="RRO85531.1"/>
    <property type="molecule type" value="Genomic_DNA"/>
</dbReference>
<sequence length="309" mass="30495">MKTSSAVAGLGAGIALGTLLGFFVLAPNVEGGPGGESTQVQRSLDSERQAKDKAEAKAAAADAVNRSLAGPAVKDLLRDQPVLILATDDADDRAVSATRHLLDESGAVNAGDITLTEKFTSADNGDELKSIAANSLPAGASLSENNLAPGTHIGELLGSALTTGSDGKPPASDSERAVVLGALKNGGFVDYRDGTVRTAAAVVIVTGDASGDPAHGNYGTTVVADLATAMDSRTRGVVLAGGLGAAEKDGAVGIVRGRRAAADAVSTVDDIDTTAGRITAVRAVKEQLDGHAGAYGAAANAGSATVGGA</sequence>
<dbReference type="AlphaFoldDB" id="A0A3R8VYV3"/>
<dbReference type="Pfam" id="PF11382">
    <property type="entry name" value="MctB"/>
    <property type="match status" value="1"/>
</dbReference>
<comment type="caution">
    <text evidence="1">The sequence shown here is derived from an EMBL/GenBank/DDBJ whole genome shotgun (WGS) entry which is preliminary data.</text>
</comment>
<name>A0A3R8VYV3_9CORY</name>
<dbReference type="GO" id="GO:0016020">
    <property type="term" value="C:membrane"/>
    <property type="evidence" value="ECO:0007669"/>
    <property type="project" value="InterPro"/>
</dbReference>
<dbReference type="RefSeq" id="WP_010266811.1">
    <property type="nucleotide sequence ID" value="NZ_CP066067.1"/>
</dbReference>
<reference evidence="1 2" key="1">
    <citation type="submission" date="2018-01" db="EMBL/GenBank/DDBJ databases">
        <title>Twenty Corynebacterium bovis Genomes.</title>
        <authorList>
            <person name="Gulvik C.A."/>
        </authorList>
    </citation>
    <scope>NUCLEOTIDE SEQUENCE [LARGE SCALE GENOMIC DNA]</scope>
    <source>
        <strain evidence="1 2">F6900</strain>
    </source>
</reference>
<dbReference type="Proteomes" id="UP000276526">
    <property type="component" value="Unassembled WGS sequence"/>
</dbReference>
<protein>
    <submittedName>
        <fullName evidence="1">Copper transporter</fullName>
    </submittedName>
</protein>
<gene>
    <name evidence="1" type="ORF">CXF48_10455</name>
</gene>